<dbReference type="EMBL" id="KZ819690">
    <property type="protein sequence ID" value="PWN54252.1"/>
    <property type="molecule type" value="Genomic_DNA"/>
</dbReference>
<protein>
    <submittedName>
        <fullName evidence="1">Uncharacterized protein</fullName>
    </submittedName>
</protein>
<evidence type="ECO:0000313" key="1">
    <source>
        <dbReference type="EMBL" id="PWN54252.1"/>
    </source>
</evidence>
<keyword evidence="2" id="KW-1185">Reference proteome</keyword>
<proteinExistence type="predicted"/>
<evidence type="ECO:0000313" key="2">
    <source>
        <dbReference type="Proteomes" id="UP000245626"/>
    </source>
</evidence>
<organism evidence="1 2">
    <name type="scientific">Violaceomyces palustris</name>
    <dbReference type="NCBI Taxonomy" id="1673888"/>
    <lineage>
        <taxon>Eukaryota</taxon>
        <taxon>Fungi</taxon>
        <taxon>Dikarya</taxon>
        <taxon>Basidiomycota</taxon>
        <taxon>Ustilaginomycotina</taxon>
        <taxon>Ustilaginomycetes</taxon>
        <taxon>Violaceomycetales</taxon>
        <taxon>Violaceomycetaceae</taxon>
        <taxon>Violaceomyces</taxon>
    </lineage>
</organism>
<gene>
    <name evidence="1" type="ORF">IE53DRAFT_376660</name>
</gene>
<reference evidence="1 2" key="1">
    <citation type="journal article" date="2018" name="Mol. Biol. Evol.">
        <title>Broad Genomic Sampling Reveals a Smut Pathogenic Ancestry of the Fungal Clade Ustilaginomycotina.</title>
        <authorList>
            <person name="Kijpornyongpan T."/>
            <person name="Mondo S.J."/>
            <person name="Barry K."/>
            <person name="Sandor L."/>
            <person name="Lee J."/>
            <person name="Lipzen A."/>
            <person name="Pangilinan J."/>
            <person name="LaButti K."/>
            <person name="Hainaut M."/>
            <person name="Henrissat B."/>
            <person name="Grigoriev I.V."/>
            <person name="Spatafora J.W."/>
            <person name="Aime M.C."/>
        </authorList>
    </citation>
    <scope>NUCLEOTIDE SEQUENCE [LARGE SCALE GENOMIC DNA]</scope>
    <source>
        <strain evidence="1 2">SA 807</strain>
    </source>
</reference>
<accession>A0ACD0P8A6</accession>
<dbReference type="Proteomes" id="UP000245626">
    <property type="component" value="Unassembled WGS sequence"/>
</dbReference>
<name>A0ACD0P8A6_9BASI</name>
<sequence length="1542" mass="172357">MTPSSEKNTQGRLQQQQGTRLEPPADMTASSDKLAVAINHAPPRRSSRVSIPVKKAAKPPKEVEERGGIPFFHMDMNLGPNPDLDAAPATPNPGLFLNSLFVPASYGQLRPRLSQWFSLSETGLPLKSSCEQRKNLPSNQAQPSLQPPHIVAVDSGARKEASRNRKRKKLGESLPHVDPFLLDIELVSLTKMGSELGLADWASCQPRNCWAILASRPGYHPSSSEATGSAFSKLGSSQEGLILGYLTTEGVKDRRHPLFNLDHHLVEAGWIKLSGQVKLFPPFLPDPCSAPEPFSNPTSCGVTEDPESRTNRDQLAVLEMERPDTEEARPPFLFGSLHLDILIGLEALKYGSSPGQDGFVTRENTLGAKMLRLFPAVLEHYGALIEHDLESDRYWQNEQTFYRLPRSTKKSWLNLDANRVVAGTPKESSKRDEADPDQPDVVLSNIDASAKPPLPLDSSIETLLEACRPPLGGDELLPSQDTIITPLMRYQARCVAWMMKRETELDDEIDLNLPHWVPIRVKSSAFALVRDHSVGVQRIEDSGTSSSSKKQKNSHGRSLIAQYADTELSTNTDDAALRLSDIKFYYDMVTGTLTFRKFTCHRREPGGALCDSMGLGKSIESLSLIACHPRPSGNTAYQDPSRSAFMTQGMDENDKPFVSHSTLIVCPAALVEQWLDECRKHFRSSRHHVMSQAEEQPGILRFKESTIPWDRDSSRNEIRQRAKELLTEPDIIITTYEELGHQLALSHKSVKRGVKTPLLEVHFWRVMLDEAQIVASAASQAAEMVSELWRTNCWLITGTPITKGVKDISGLFHILDHDPFASPPHFRKMLLEPFEGGYQEGIRRLRSVLARYVWRHTREHVQHEIDLPECSTEWLELELPEIERVIYDREVKTHKTSIARRAGLGYSDFPNQGFLVTLRQLLSHPQIATPLEYGKKRLTFRQLFNTVCAKAEKELDVQRLETVSSILQLAWGHEFYKTDAKAKGRNSWWKGGEPTLKSNELAEKLVFARKICERAVSEGRGAVDSTEEAQEPRASSSRRDSPATTNESALASEKNADKDGFDARVALRWAEALYWIDTLLGEKVEPPEQWDPNRPTRSFYEKEFRRADDPTVDLDDPRFHIVVQDAGSDDEEDVDEPGGKKGKKNEFENPTLKKSRLRGSAKQRKDKALQVWSYKPRETIQSTHDKVKSSLATMERKEHEVNFMNSRRIDELESGVKESGSSAGGGASQDDEAVDQEGLASSSDCAICMDAILAPGVLPCFHSFCISCIGTMANAGRGKGRCPTCRAPFEKSEVTEIIHESNRKRDRKDDEGDEVFGDYGGKISGLIRDLRKRLTEDPTHKAVVFSHWKRMLSYVQSALLQNGIRAVAFSGGEEEQSTSLVSIRDDPETKVILVPLRASQGAAGLTLTSCDLAYLLEPALDPALEAQAMGRINRIGQRRSTKVIRVRMKDTIETAVIELAEKCRRERGGGSQQPGVALSGNQGTSFKRKRKRDAYLPKRATRKAKDTGAGREASQEVLLTICQLAQIFEIDIEEEKRKSFDE</sequence>